<dbReference type="Proteomes" id="UP000196118">
    <property type="component" value="Chromosome"/>
</dbReference>
<dbReference type="EMBL" id="CP021474">
    <property type="protein sequence ID" value="ARW20186.1"/>
    <property type="molecule type" value="Genomic_DNA"/>
</dbReference>
<sequence length="76" mass="9039">MAKLSHFTNKEKQFLIEDGHTLIEITVEEMLERYNDYIDNLVDNTSLNNKENLHMHILDSLFRAFCEYNIENGKSF</sequence>
<evidence type="ECO:0000313" key="1">
    <source>
        <dbReference type="EMBL" id="ARW20186.1"/>
    </source>
</evidence>
<organism evidence="1 2">
    <name type="scientific">Pediococcus pentosaceus</name>
    <dbReference type="NCBI Taxonomy" id="1255"/>
    <lineage>
        <taxon>Bacteria</taxon>
        <taxon>Bacillati</taxon>
        <taxon>Bacillota</taxon>
        <taxon>Bacilli</taxon>
        <taxon>Lactobacillales</taxon>
        <taxon>Lactobacillaceae</taxon>
        <taxon>Pediococcus</taxon>
    </lineage>
</organism>
<dbReference type="AlphaFoldDB" id="A0A1Y0VVN2"/>
<reference evidence="1 2" key="1">
    <citation type="submission" date="2017-05" db="EMBL/GenBank/DDBJ databases">
        <title>Genome sequence of Pediococcus pentosaceus strain SRCM100892.</title>
        <authorList>
            <person name="Cho S.H."/>
        </authorList>
    </citation>
    <scope>NUCLEOTIDE SEQUENCE [LARGE SCALE GENOMIC DNA]</scope>
    <source>
        <strain evidence="1 2">SRCM100892</strain>
    </source>
</reference>
<proteinExistence type="predicted"/>
<evidence type="ECO:0000313" key="2">
    <source>
        <dbReference type="Proteomes" id="UP000196118"/>
    </source>
</evidence>
<gene>
    <name evidence="1" type="ORF">S100892_01642</name>
</gene>
<protein>
    <submittedName>
        <fullName evidence="1">Uncharacterized protein</fullName>
    </submittedName>
</protein>
<accession>A0A1Y0VVN2</accession>
<name>A0A1Y0VVN2_PEDPE</name>